<dbReference type="STRING" id="1796497.GCE9029_01338"/>
<comment type="similarity">
    <text evidence="1 3">Belongs to the short-chain dehydrogenases/reductases (SDR) family.</text>
</comment>
<dbReference type="Pfam" id="PF00106">
    <property type="entry name" value="adh_short"/>
    <property type="match status" value="1"/>
</dbReference>
<dbReference type="EMBL" id="FIZX01000001">
    <property type="protein sequence ID" value="CZF79231.1"/>
    <property type="molecule type" value="Genomic_DNA"/>
</dbReference>
<dbReference type="InterPro" id="IPR020904">
    <property type="entry name" value="Sc_DH/Rdtase_CS"/>
</dbReference>
<evidence type="ECO:0000313" key="5">
    <source>
        <dbReference type="Proteomes" id="UP000071641"/>
    </source>
</evidence>
<dbReference type="SUPFAM" id="SSF51735">
    <property type="entry name" value="NAD(P)-binding Rossmann-fold domains"/>
    <property type="match status" value="1"/>
</dbReference>
<dbReference type="PROSITE" id="PS00061">
    <property type="entry name" value="ADH_SHORT"/>
    <property type="match status" value="1"/>
</dbReference>
<proteinExistence type="inferred from homology"/>
<dbReference type="Proteomes" id="UP000071641">
    <property type="component" value="Unassembled WGS sequence"/>
</dbReference>
<dbReference type="InterPro" id="IPR036291">
    <property type="entry name" value="NAD(P)-bd_dom_sf"/>
</dbReference>
<dbReference type="Gene3D" id="3.40.50.720">
    <property type="entry name" value="NAD(P)-binding Rossmann-like Domain"/>
    <property type="match status" value="1"/>
</dbReference>
<evidence type="ECO:0000256" key="3">
    <source>
        <dbReference type="RuleBase" id="RU000363"/>
    </source>
</evidence>
<dbReference type="PRINTS" id="PR00081">
    <property type="entry name" value="GDHRDH"/>
</dbReference>
<reference evidence="5" key="1">
    <citation type="submission" date="2016-02" db="EMBL/GenBank/DDBJ databases">
        <authorList>
            <person name="Rodrigo-Torres Lidia"/>
            <person name="Arahal R.David."/>
        </authorList>
    </citation>
    <scope>NUCLEOTIDE SEQUENCE [LARGE SCALE GENOMIC DNA]</scope>
    <source>
        <strain evidence="5">CECT 9029</strain>
    </source>
</reference>
<sequence>MKLLNKTIVLTGGTSGIGRQLVEQLVGDNQLIVLGRDAEKLSTLKKQWPSIITFQVDLADVNQVHLIAQSIASAKTEIDLLINNAAAQFMPKFTDEAFTFDTVKKEVDTNFTSVCALIHGLLPALLASESSRVININSALGLVPKASSAVYCATKGALNIFSQSLRYQLEGSVVGVQQAFLPLVDTAMTKGRGKNKISSDAAAAEIIAGIEKGEDDFDIGATRFLRVLNALAPFAARKLLKAS</sequence>
<dbReference type="OrthoDB" id="4690547at2"/>
<evidence type="ECO:0000256" key="1">
    <source>
        <dbReference type="ARBA" id="ARBA00006484"/>
    </source>
</evidence>
<keyword evidence="5" id="KW-1185">Reference proteome</keyword>
<dbReference type="PANTHER" id="PTHR44196:SF1">
    <property type="entry name" value="DEHYDROGENASE_REDUCTASE SDR FAMILY MEMBER 7B"/>
    <property type="match status" value="1"/>
</dbReference>
<evidence type="ECO:0000256" key="2">
    <source>
        <dbReference type="ARBA" id="ARBA00023002"/>
    </source>
</evidence>
<keyword evidence="2 4" id="KW-0560">Oxidoreductase</keyword>
<dbReference type="InterPro" id="IPR002347">
    <property type="entry name" value="SDR_fam"/>
</dbReference>
<dbReference type="PANTHER" id="PTHR44196">
    <property type="entry name" value="DEHYDROGENASE/REDUCTASE SDR FAMILY MEMBER 7B"/>
    <property type="match status" value="1"/>
</dbReference>
<protein>
    <submittedName>
        <fullName evidence="4">Fatty acyl-CoA reductase</fullName>
        <ecNumber evidence="4">1.2.1.-</ecNumber>
    </submittedName>
</protein>
<dbReference type="PRINTS" id="PR00080">
    <property type="entry name" value="SDRFAMILY"/>
</dbReference>
<gene>
    <name evidence="4" type="primary">acr1_1</name>
    <name evidence="4" type="ORF">GCE9029_01338</name>
</gene>
<dbReference type="GO" id="GO:0016491">
    <property type="term" value="F:oxidoreductase activity"/>
    <property type="evidence" value="ECO:0007669"/>
    <property type="project" value="UniProtKB-KW"/>
</dbReference>
<dbReference type="GO" id="GO:0016020">
    <property type="term" value="C:membrane"/>
    <property type="evidence" value="ECO:0007669"/>
    <property type="project" value="TreeGrafter"/>
</dbReference>
<dbReference type="EC" id="1.2.1.-" evidence="4"/>
<accession>A0A128EYX0</accession>
<evidence type="ECO:0000313" key="4">
    <source>
        <dbReference type="EMBL" id="CZF79231.1"/>
    </source>
</evidence>
<dbReference type="RefSeq" id="WP_062661947.1">
    <property type="nucleotide sequence ID" value="NZ_FIZX01000001.1"/>
</dbReference>
<name>A0A128EYX0_9GAMM</name>
<dbReference type="AlphaFoldDB" id="A0A128EYX0"/>
<organism evidence="4 5">
    <name type="scientific">Grimontia celer</name>
    <dbReference type="NCBI Taxonomy" id="1796497"/>
    <lineage>
        <taxon>Bacteria</taxon>
        <taxon>Pseudomonadati</taxon>
        <taxon>Pseudomonadota</taxon>
        <taxon>Gammaproteobacteria</taxon>
        <taxon>Vibrionales</taxon>
        <taxon>Vibrionaceae</taxon>
        <taxon>Grimontia</taxon>
    </lineage>
</organism>